<name>A0ABS7CTQ5_9BACT</name>
<reference evidence="3 4" key="1">
    <citation type="journal article" date="2016" name="Int. J. Syst. Evol. Microbiol.">
        <title>Pontibacter aydingkolensis sp. nov., isolated from soil of a salt lake.</title>
        <authorList>
            <person name="Osman G."/>
            <person name="Zhang T."/>
            <person name="Lou K."/>
            <person name="Gao Y."/>
            <person name="Chang W."/>
            <person name="Lin Q."/>
            <person name="Yang H.M."/>
            <person name="Huo X.D."/>
            <person name="Wang N."/>
        </authorList>
    </citation>
    <scope>NUCLEOTIDE SEQUENCE [LARGE SCALE GENOMIC DNA]</scope>
    <source>
        <strain evidence="3 4">KACC 19255</strain>
    </source>
</reference>
<accession>A0ABS7CTQ5</accession>
<dbReference type="Pfam" id="PF19081">
    <property type="entry name" value="Ig_7"/>
    <property type="match status" value="1"/>
</dbReference>
<proteinExistence type="predicted"/>
<evidence type="ECO:0000313" key="4">
    <source>
        <dbReference type="Proteomes" id="UP000813018"/>
    </source>
</evidence>
<dbReference type="SUPFAM" id="SSF110296">
    <property type="entry name" value="Oligoxyloglucan reducing end-specific cellobiohydrolase"/>
    <property type="match status" value="3"/>
</dbReference>
<organism evidence="3 4">
    <name type="scientific">Pontibacter aydingkolensis</name>
    <dbReference type="NCBI Taxonomy" id="1911536"/>
    <lineage>
        <taxon>Bacteria</taxon>
        <taxon>Pseudomonadati</taxon>
        <taxon>Bacteroidota</taxon>
        <taxon>Cytophagia</taxon>
        <taxon>Cytophagales</taxon>
        <taxon>Hymenobacteraceae</taxon>
        <taxon>Pontibacter</taxon>
    </lineage>
</organism>
<dbReference type="Pfam" id="PF17957">
    <property type="entry name" value="Big_7"/>
    <property type="match status" value="2"/>
</dbReference>
<dbReference type="Pfam" id="PF18962">
    <property type="entry name" value="Por_Secre_tail"/>
    <property type="match status" value="1"/>
</dbReference>
<dbReference type="Gene3D" id="2.60.40.10">
    <property type="entry name" value="Immunoglobulins"/>
    <property type="match status" value="2"/>
</dbReference>
<dbReference type="InterPro" id="IPR044023">
    <property type="entry name" value="Ig_7"/>
</dbReference>
<dbReference type="InterPro" id="IPR026444">
    <property type="entry name" value="Secre_tail"/>
</dbReference>
<dbReference type="PANTHER" id="PTHR43739:SF5">
    <property type="entry name" value="EXO-ALPHA-SIALIDASE"/>
    <property type="match status" value="1"/>
</dbReference>
<dbReference type="EMBL" id="JAHYXK010000004">
    <property type="protein sequence ID" value="MBW7466872.1"/>
    <property type="molecule type" value="Genomic_DNA"/>
</dbReference>
<gene>
    <name evidence="3" type="ORF">K0O23_07315</name>
</gene>
<feature type="domain" description="Secretion system C-terminal sorting" evidence="1">
    <location>
        <begin position="1569"/>
        <end position="1643"/>
    </location>
</feature>
<dbReference type="Proteomes" id="UP000813018">
    <property type="component" value="Unassembled WGS sequence"/>
</dbReference>
<dbReference type="InterPro" id="IPR015943">
    <property type="entry name" value="WD40/YVTN_repeat-like_dom_sf"/>
</dbReference>
<dbReference type="PANTHER" id="PTHR43739">
    <property type="entry name" value="XYLOGLUCANASE (EUROFUNG)"/>
    <property type="match status" value="1"/>
</dbReference>
<dbReference type="InterPro" id="IPR052025">
    <property type="entry name" value="Xyloglucanase_GH74"/>
</dbReference>
<evidence type="ECO:0000259" key="2">
    <source>
        <dbReference type="Pfam" id="PF19081"/>
    </source>
</evidence>
<dbReference type="NCBIfam" id="TIGR04183">
    <property type="entry name" value="Por_Secre_tail"/>
    <property type="match status" value="1"/>
</dbReference>
<sequence length="1646" mass="175902">MKKHILITIFSWLILLTLPAELKGQNPWEDRVGGKQNPNFFEIQQSFEEYWQENTPTPQGDTPKGRGYKQFKRWEWFWEPRVDKDGNFPDYSKLMVEWQKYRTTRKSSGENNIVPFSNSGNWVNLGPSSSDGGYSGVGRLNCIAFHPTDPNTFWVGSPAGGLWKTTTGGNSWSTLTDNLPVMGVSAIVVDPTNPNIIYIATGDRDGGNTYSVGVLKSTNGGVTWNTTGLNYDVLQYQQVKGLIMHPSNSRMLLAATSDGIHSTTDGGNNWKKEQSGDFQEIIFKPGDPTTVYASTIGNAQIYRSTNTGDSWAQITNFSNIYRIALAVTPANPSVVGALCSDYYNFGFGGYYTSTNSGETFELTYGTEKINLLHNSYNGSGYGGQGHYDLCIAISPTNENEIYVGGINTWKSMDGGTNWTLSTMWHGGTSAPVVHADKHAMAYNPLNPSTLYQCNDGGLYKTINGGESWTDLSNGLEITQFYRLGNSETNSNLTLVGAQDNGTKLRNNTTFTDVLGGDGMEAIIDYTNANIMYGSLQNGVIRKSTDGGVNWTGITKDLPSGSWVTPYVIDPVNPQTLYAGLGGIVYKTTNRGESWTPISDFYLIFGQITSLAVANSNPNILLAASRNYMIKTINGGENWFSISIPEYYASISSIEIHPTNPDIIWLTYSGYIEGVKIFRSDNGGDSWTNITGSLPNLPVNTIEHDKNTGVLYLGNDLGVFVLHPDMKDWQPFDTGLPNVIVNELEIQYSSGRLRAATYGRGLWESDLFVTNQPPSVSITSPANGAAFAAGATVSIAASAEDKDGTVAKVEFFAGEMKLGEDLEAPYSYDWSGVTQGSYTLSAKAIDNMGSVNISAPLSIVVNGGNNQPPSVSITSPANGAAFAAGATVSIAASAEDKDGTVAKVEFFAGEMKLGEDLEAPYSYDWSGLTAGSYTLTARATDNMESTNTSSHISITVSGGASPEAWVSQTHSYDEAAGRLAVNWTLHISEPQPTLTKYTVYHSSTDNGAVQSWTWDMPAGQTSIGATYTYALSKIGTTAELVMGLSPGTKYTLPNTEAKPKEVRINVAGATGGDPDAWVSQTHTYNNATERIEVVWTLHISEPLPRETKYNIYHSSTDDGSRQNWTWNMPAGQTSIGATYFYSLNKIGSIEELIMGLSPGSGYKLPNTAARPIEVRVNVSDAVGTVPEVWVSQTHSYDEAAGRLAVNWTLHISEPQPTLTKYTVYHSSTDNGAVQSWTWDMPAGQTSIGATYTYALSKIGTTAELVMGLSPGTKYTLPNTEAKPKEVRINVAGATGGGAPTITTETISMSTLCAGSNISIAFSTTGNFGGGNNFIAQLSDATGSFANPITIGTSTVSPIGAVIPSGTLAGTAYKVRVIASSPATIGSNNGTNITINSIPAAPSATPIARCGAGPLTLVATGGKEGRYRWYTSQTGGTAIAGATEASYLTPNLSNSTTYYVSVLSDKGCESIRTGVTATINSEPEVSLAEFSQVCSSVTSMPLTGGQPTGGIYSGLGVQNGTFNAAAAGNGIHTITYTYTASNGCTTSAIQNITVSTCADLGLVNVKQDFVVYPNPTTGTVHVEAGIKAGKQATIRVFDSTGKLVYQQLLQSSKDGLKHTITLKDKANGLYLLQVESENGSLSKRIQLN</sequence>
<dbReference type="CDD" id="cd15482">
    <property type="entry name" value="Sialidase_non-viral"/>
    <property type="match status" value="1"/>
</dbReference>
<evidence type="ECO:0000259" key="1">
    <source>
        <dbReference type="Pfam" id="PF18962"/>
    </source>
</evidence>
<keyword evidence="4" id="KW-1185">Reference proteome</keyword>
<evidence type="ECO:0000313" key="3">
    <source>
        <dbReference type="EMBL" id="MBW7466872.1"/>
    </source>
</evidence>
<dbReference type="InterPro" id="IPR013783">
    <property type="entry name" value="Ig-like_fold"/>
</dbReference>
<feature type="domain" description="Ig-like" evidence="2">
    <location>
        <begin position="1397"/>
        <end position="1478"/>
    </location>
</feature>
<dbReference type="RefSeq" id="WP_219876748.1">
    <property type="nucleotide sequence ID" value="NZ_JAHYXK010000004.1"/>
</dbReference>
<protein>
    <submittedName>
        <fullName evidence="3">T9SS type A sorting domain-containing protein</fullName>
    </submittedName>
</protein>
<comment type="caution">
    <text evidence="3">The sequence shown here is derived from an EMBL/GenBank/DDBJ whole genome shotgun (WGS) entry which is preliminary data.</text>
</comment>
<dbReference type="Gene3D" id="2.130.10.10">
    <property type="entry name" value="YVTN repeat-like/Quinoprotein amine dehydrogenase"/>
    <property type="match status" value="3"/>
</dbReference>